<reference evidence="8" key="1">
    <citation type="submission" date="1998-09" db="EMBL/GenBank/DDBJ databases">
        <title>Cloning and characterization of the type-I signal peptidase of Staphylococcus carnosus.</title>
        <authorList>
            <person name="Matzen A."/>
            <person name="Freudl R."/>
        </authorList>
    </citation>
    <scope>NUCLEOTIDE SEQUENCE</scope>
    <source>
        <strain evidence="8">TM300</strain>
    </source>
</reference>
<dbReference type="InterPro" id="IPR015414">
    <property type="entry name" value="TMEM64"/>
</dbReference>
<dbReference type="PANTHER" id="PTHR12677">
    <property type="entry name" value="GOLGI APPARATUS MEMBRANE PROTEIN TVP38-RELATED"/>
    <property type="match status" value="1"/>
</dbReference>
<evidence type="ECO:0000256" key="5">
    <source>
        <dbReference type="ARBA" id="ARBA00023136"/>
    </source>
</evidence>
<keyword evidence="2 6" id="KW-1003">Cell membrane</keyword>
<keyword evidence="3 6" id="KW-0812">Transmembrane</keyword>
<proteinExistence type="inferred from homology"/>
<feature type="transmembrane region" description="Helical" evidence="6">
    <location>
        <begin position="169"/>
        <end position="189"/>
    </location>
</feature>
<evidence type="ECO:0000256" key="6">
    <source>
        <dbReference type="RuleBase" id="RU366058"/>
    </source>
</evidence>
<dbReference type="AlphaFoldDB" id="Q9ZG07"/>
<feature type="transmembrane region" description="Helical" evidence="6">
    <location>
        <begin position="12"/>
        <end position="31"/>
    </location>
</feature>
<evidence type="ECO:0000313" key="8">
    <source>
        <dbReference type="EMBL" id="AAD09009.1"/>
    </source>
</evidence>
<feature type="transmembrane region" description="Helical" evidence="6">
    <location>
        <begin position="195"/>
        <end position="215"/>
    </location>
</feature>
<keyword evidence="4 6" id="KW-1133">Transmembrane helix</keyword>
<evidence type="ECO:0000256" key="2">
    <source>
        <dbReference type="ARBA" id="ARBA00022475"/>
    </source>
</evidence>
<comment type="similarity">
    <text evidence="6">Belongs to the TVP38/TMEM64 family.</text>
</comment>
<evidence type="ECO:0000256" key="3">
    <source>
        <dbReference type="ARBA" id="ARBA00022692"/>
    </source>
</evidence>
<evidence type="ECO:0000259" key="7">
    <source>
        <dbReference type="Pfam" id="PF09335"/>
    </source>
</evidence>
<comment type="subcellular location">
    <subcellularLocation>
        <location evidence="1 6">Cell membrane</location>
        <topology evidence="1 6">Multi-pass membrane protein</topology>
    </subcellularLocation>
</comment>
<feature type="transmembrane region" description="Helical" evidence="6">
    <location>
        <begin position="87"/>
        <end position="113"/>
    </location>
</feature>
<feature type="domain" description="VTT" evidence="7">
    <location>
        <begin position="73"/>
        <end position="189"/>
    </location>
</feature>
<dbReference type="EMBL" id="AF089862">
    <property type="protein sequence ID" value="AAD09009.1"/>
    <property type="molecule type" value="Genomic_DNA"/>
</dbReference>
<protein>
    <recommendedName>
        <fullName evidence="6">TVP38/TMEM64 family membrane protein</fullName>
    </recommendedName>
</protein>
<feature type="transmembrane region" description="Helical" evidence="6">
    <location>
        <begin position="54"/>
        <end position="80"/>
    </location>
</feature>
<dbReference type="PANTHER" id="PTHR12677:SF55">
    <property type="entry name" value="UNDECAPRENYL PHOSPHATE TRANSPORTER SAOUHSC_00901-RELATED"/>
    <property type="match status" value="1"/>
</dbReference>
<name>Q9ZG07_STACA</name>
<dbReference type="GO" id="GO:0005886">
    <property type="term" value="C:plasma membrane"/>
    <property type="evidence" value="ECO:0007669"/>
    <property type="project" value="UniProtKB-SubCell"/>
</dbReference>
<keyword evidence="5 6" id="KW-0472">Membrane</keyword>
<dbReference type="InterPro" id="IPR032816">
    <property type="entry name" value="VTT_dom"/>
</dbReference>
<dbReference type="Pfam" id="PF09335">
    <property type="entry name" value="VTT_dom"/>
    <property type="match status" value="1"/>
</dbReference>
<sequence length="225" mass="25607">MIVKLKLNGQYYILFQFQNTLFPSIIVVIALHREMGGYMSAHQVESWMHSMGDFGYVLGFLLPFIESFIPVLPLFVFVFVNVDTFGLFLGIIVSWLGTFLGSFVVFLIVRAFANTNVMDKVKNRKDVRKFLNFVNKQGVTPIFIMLCFPFTPSALMNVVAGLSKMKVRTFFLVLAVSNLIAMALTGVLGRDMHSILSSPIRVIIMVLILAGLWYLSRRLEKRFMK</sequence>
<evidence type="ECO:0000256" key="1">
    <source>
        <dbReference type="ARBA" id="ARBA00004651"/>
    </source>
</evidence>
<accession>Q9ZG07</accession>
<feature type="transmembrane region" description="Helical" evidence="6">
    <location>
        <begin position="142"/>
        <end position="162"/>
    </location>
</feature>
<organism evidence="8">
    <name type="scientific">Staphylococcus carnosus</name>
    <dbReference type="NCBI Taxonomy" id="1281"/>
    <lineage>
        <taxon>Bacteria</taxon>
        <taxon>Bacillati</taxon>
        <taxon>Bacillota</taxon>
        <taxon>Bacilli</taxon>
        <taxon>Bacillales</taxon>
        <taxon>Staphylococcaceae</taxon>
        <taxon>Staphylococcus</taxon>
    </lineage>
</organism>
<evidence type="ECO:0000256" key="4">
    <source>
        <dbReference type="ARBA" id="ARBA00022989"/>
    </source>
</evidence>